<dbReference type="Pfam" id="PF00520">
    <property type="entry name" value="Ion_trans"/>
    <property type="match status" value="1"/>
</dbReference>
<reference evidence="15" key="1">
    <citation type="submission" date="2018-11" db="EMBL/GenBank/DDBJ databases">
        <authorList>
            <consortium name="Pathogen Informatics"/>
        </authorList>
    </citation>
    <scope>NUCLEOTIDE SEQUENCE</scope>
</reference>
<dbReference type="SUPFAM" id="SSF81324">
    <property type="entry name" value="Voltage-gated potassium channels"/>
    <property type="match status" value="1"/>
</dbReference>
<evidence type="ECO:0000256" key="3">
    <source>
        <dbReference type="ARBA" id="ARBA00022538"/>
    </source>
</evidence>
<dbReference type="AlphaFoldDB" id="A0A448WK00"/>
<keyword evidence="8 13" id="KW-1133">Transmembrane helix</keyword>
<evidence type="ECO:0000256" key="6">
    <source>
        <dbReference type="ARBA" id="ARBA00022882"/>
    </source>
</evidence>
<feature type="transmembrane region" description="Helical" evidence="13">
    <location>
        <begin position="375"/>
        <end position="403"/>
    </location>
</feature>
<evidence type="ECO:0000256" key="2">
    <source>
        <dbReference type="ARBA" id="ARBA00022448"/>
    </source>
</evidence>
<feature type="transmembrane region" description="Helical" evidence="13">
    <location>
        <begin position="320"/>
        <end position="340"/>
    </location>
</feature>
<keyword evidence="10 13" id="KW-0472">Membrane</keyword>
<keyword evidence="7" id="KW-0630">Potassium</keyword>
<feature type="compositionally biased region" description="Acidic residues" evidence="12">
    <location>
        <begin position="38"/>
        <end position="53"/>
    </location>
</feature>
<keyword evidence="5" id="KW-0631">Potassium channel</keyword>
<feature type="transmembrane region" description="Helical" evidence="13">
    <location>
        <begin position="236"/>
        <end position="254"/>
    </location>
</feature>
<evidence type="ECO:0000256" key="10">
    <source>
        <dbReference type="ARBA" id="ARBA00023136"/>
    </source>
</evidence>
<keyword evidence="2" id="KW-0813">Transport</keyword>
<dbReference type="Proteomes" id="UP000784294">
    <property type="component" value="Unassembled WGS sequence"/>
</dbReference>
<sequence length="475" mass="54014">MSRSTTWQRLCRLIWGIINRKPSHAWGIIHLQSKESTDNEAEEAEGEELEEETAMGLGKGNYDQSRYSIDDCDHQSSGQDSLDMGAGRENNFETGVNSQAKGGDNLTSATTNSLPSFQIHHHNERAFHFHILYRYRPVFKAVYVLIQIIIQVTSLMAYILSTISSFRVPINERNMHPTKIQIQSDNVIPLHYAVAYLDKSLTIPFTWIRLLDAISTCWITFDFILGLIFCPSLVSLVISVYTWIDLISLIPFYFEAFTLSMVTNDDTPVSEGTRIHVLLIITDYVNILRVFVVLRLIRLLRFSRAVCVLSYAVWTSLRDVIILLLLLGISTVFFGAAAFYTDKSFLSVADGAWWALVTMSTVGYGDRTPKSPAGVLVAICCIIFGLLLIAHIVPLLVNIFILYNRHADQLSAMENLNLKLQSNLMLKSDAERMIEVSEFVHHLMKHILQFFKYIAPKFGRQVKKIENIKDYKNDS</sequence>
<feature type="region of interest" description="Disordered" evidence="12">
    <location>
        <begin position="34"/>
        <end position="55"/>
    </location>
</feature>
<evidence type="ECO:0000256" key="5">
    <source>
        <dbReference type="ARBA" id="ARBA00022826"/>
    </source>
</evidence>
<evidence type="ECO:0000259" key="14">
    <source>
        <dbReference type="Pfam" id="PF00520"/>
    </source>
</evidence>
<evidence type="ECO:0000256" key="12">
    <source>
        <dbReference type="SAM" id="MobiDB-lite"/>
    </source>
</evidence>
<keyword evidence="9" id="KW-0406">Ion transport</keyword>
<feature type="transmembrane region" description="Helical" evidence="13">
    <location>
        <begin position="141"/>
        <end position="160"/>
    </location>
</feature>
<proteinExistence type="predicted"/>
<gene>
    <name evidence="15" type="ORF">PXEA_LOCUS6869</name>
</gene>
<dbReference type="GO" id="GO:0001508">
    <property type="term" value="P:action potential"/>
    <property type="evidence" value="ECO:0007669"/>
    <property type="project" value="TreeGrafter"/>
</dbReference>
<evidence type="ECO:0000256" key="8">
    <source>
        <dbReference type="ARBA" id="ARBA00022989"/>
    </source>
</evidence>
<evidence type="ECO:0000256" key="7">
    <source>
        <dbReference type="ARBA" id="ARBA00022958"/>
    </source>
</evidence>
<evidence type="ECO:0000313" key="16">
    <source>
        <dbReference type="Proteomes" id="UP000784294"/>
    </source>
</evidence>
<dbReference type="GO" id="GO:0005251">
    <property type="term" value="F:delayed rectifier potassium channel activity"/>
    <property type="evidence" value="ECO:0007669"/>
    <property type="project" value="TreeGrafter"/>
</dbReference>
<protein>
    <recommendedName>
        <fullName evidence="14">Ion transport domain-containing protein</fullName>
    </recommendedName>
</protein>
<organism evidence="15 16">
    <name type="scientific">Protopolystoma xenopodis</name>
    <dbReference type="NCBI Taxonomy" id="117903"/>
    <lineage>
        <taxon>Eukaryota</taxon>
        <taxon>Metazoa</taxon>
        <taxon>Spiralia</taxon>
        <taxon>Lophotrochozoa</taxon>
        <taxon>Platyhelminthes</taxon>
        <taxon>Monogenea</taxon>
        <taxon>Polyopisthocotylea</taxon>
        <taxon>Polystomatidea</taxon>
        <taxon>Polystomatidae</taxon>
        <taxon>Protopolystoma</taxon>
    </lineage>
</organism>
<comment type="caution">
    <text evidence="15">The sequence shown here is derived from an EMBL/GenBank/DDBJ whole genome shotgun (WGS) entry which is preliminary data.</text>
</comment>
<keyword evidence="4 13" id="KW-0812">Transmembrane</keyword>
<keyword evidence="6" id="KW-0851">Voltage-gated channel</keyword>
<feature type="transmembrane region" description="Helical" evidence="13">
    <location>
        <begin position="207"/>
        <end position="229"/>
    </location>
</feature>
<keyword evidence="3" id="KW-0633">Potassium transport</keyword>
<name>A0A448WK00_9PLAT</name>
<keyword evidence="16" id="KW-1185">Reference proteome</keyword>
<dbReference type="InterPro" id="IPR027359">
    <property type="entry name" value="Volt_channel_dom_sf"/>
</dbReference>
<keyword evidence="11" id="KW-0407">Ion channel</keyword>
<dbReference type="GO" id="GO:0008076">
    <property type="term" value="C:voltage-gated potassium channel complex"/>
    <property type="evidence" value="ECO:0007669"/>
    <property type="project" value="InterPro"/>
</dbReference>
<evidence type="ECO:0000256" key="11">
    <source>
        <dbReference type="ARBA" id="ARBA00023303"/>
    </source>
</evidence>
<dbReference type="Gene3D" id="1.10.287.70">
    <property type="match status" value="1"/>
</dbReference>
<evidence type="ECO:0000256" key="1">
    <source>
        <dbReference type="ARBA" id="ARBA00004141"/>
    </source>
</evidence>
<evidence type="ECO:0000256" key="9">
    <source>
        <dbReference type="ARBA" id="ARBA00023065"/>
    </source>
</evidence>
<accession>A0A448WK00</accession>
<dbReference type="PANTHER" id="PTHR11537:SF252">
    <property type="entry name" value="POTASSIUM VOLTAGE-GATED CHANNEL PROTEIN SHAW"/>
    <property type="match status" value="1"/>
</dbReference>
<dbReference type="InterPro" id="IPR028325">
    <property type="entry name" value="VG_K_chnl"/>
</dbReference>
<dbReference type="PRINTS" id="PR00169">
    <property type="entry name" value="KCHANNEL"/>
</dbReference>
<dbReference type="EMBL" id="CAAALY010017755">
    <property type="protein sequence ID" value="VEL13429.1"/>
    <property type="molecule type" value="Genomic_DNA"/>
</dbReference>
<evidence type="ECO:0000256" key="4">
    <source>
        <dbReference type="ARBA" id="ARBA00022692"/>
    </source>
</evidence>
<dbReference type="OrthoDB" id="1244179at2759"/>
<dbReference type="Gene3D" id="1.20.120.350">
    <property type="entry name" value="Voltage-gated potassium channels. Chain C"/>
    <property type="match status" value="1"/>
</dbReference>
<dbReference type="InterPro" id="IPR005821">
    <property type="entry name" value="Ion_trans_dom"/>
</dbReference>
<evidence type="ECO:0000256" key="13">
    <source>
        <dbReference type="SAM" id="Phobius"/>
    </source>
</evidence>
<comment type="subcellular location">
    <subcellularLocation>
        <location evidence="1">Membrane</location>
        <topology evidence="1">Multi-pass membrane protein</topology>
    </subcellularLocation>
</comment>
<feature type="domain" description="Ion transport" evidence="14">
    <location>
        <begin position="199"/>
        <end position="405"/>
    </location>
</feature>
<dbReference type="PANTHER" id="PTHR11537">
    <property type="entry name" value="VOLTAGE-GATED POTASSIUM CHANNEL"/>
    <property type="match status" value="1"/>
</dbReference>
<evidence type="ECO:0000313" key="15">
    <source>
        <dbReference type="EMBL" id="VEL13429.1"/>
    </source>
</evidence>
<feature type="transmembrane region" description="Helical" evidence="13">
    <location>
        <begin position="274"/>
        <end position="294"/>
    </location>
</feature>